<dbReference type="GO" id="GO:0000149">
    <property type="term" value="F:SNARE binding"/>
    <property type="evidence" value="ECO:0007669"/>
    <property type="project" value="TreeGrafter"/>
</dbReference>
<sequence>MAGPPGAVRPPPSFSAPNLPSMGAPGQANSQGSGQFLPPGGVGGGPQGPGYGPPARFPAYSGPPPPSGVFPPPPSGRPSFSSPPPGPQFGATPQQGVSGGQHNPMPQSPTSASTPPPPLYHSLNPPPPQFGAPPSSQGFYNGPPTTPMPMPGQYGDGQAGAYGHPPPAGSYGGNYHQVQGLVEDFQSLALVPVMGSPDSTVDPSTLPRPLDGAEDVKPVGNLGCHPRYLRLTTNAMPNAHSLVSRWHLPLGVVTNPLAEAPPGEEVPVVNFVGTIVRCRRCRAYINAYVMFTDRGRRWRCNVCALLNEVPVEYFSPLDENGRRQDADERPELSSGSVEYVAPTEYMVRPPMPPVYFFLIDVSLSAVKSGMVKVAADTIKATLDKLPGFPRTQIGFITFDSTLHFYNLKSSLTQPQMMVVADLEDPFLPLPDELLVNLSESRTVVEALLDSLPSMFENNLNIESALGPALKATLMVMSQLGGKLLVFQSTLPSLGFGRLKLRGDDPRMYGTEKEHLLRGTEEQFFYKQMAADFSKFQIGVNIYAFSERYTDLASLGVLVKYTGGQVCYYPAFQAPLHGEKFSYDLARDLSRETAWEAVMRIRCGKGIRFSSFHGHFMLRSSDLMALPAVDCDKAFAMQLQLEDALLSTQTVLFQLALVYTSSTGERRIRVHTMATPVVNELSELYRAADVGAIVSLMSRLAVEKTLQSKLEDSRQATQRRVVRSLREYRNLFSAQNRTSNRLIYPESLRLLPLYTLGILKNMALRGGFGDCSPDERSAMGFELTTMSIPRLLKLLYPSLLRLDEYLIQGPKVEGLAGLPSPLALSSEKLDPRGAYLLNDGLRFVLWLGKVLPAEFVKGLLGPEAACIADFSKFALVEQESAVSKRLLSALDSLRQSCPAAYQLPSVVRQGEQPREGTLMLSNLVEDRTAGASGYVDFVVQIYRQVSQTA</sequence>
<dbReference type="EMBL" id="CM026422">
    <property type="protein sequence ID" value="KAG0585715.1"/>
    <property type="molecule type" value="Genomic_DNA"/>
</dbReference>
<comment type="caution">
    <text evidence="15">The sequence shown here is derived from an EMBL/GenBank/DDBJ whole genome shotgun (WGS) entry which is preliminary data.</text>
</comment>
<evidence type="ECO:0000256" key="5">
    <source>
        <dbReference type="ARBA" id="ARBA00022824"/>
    </source>
</evidence>
<feature type="compositionally biased region" description="Gly residues" evidence="10">
    <location>
        <begin position="40"/>
        <end position="50"/>
    </location>
</feature>
<feature type="domain" description="Sec23/Sec24 beta-sandwich" evidence="14">
    <location>
        <begin position="593"/>
        <end position="677"/>
    </location>
</feature>
<comment type="subcellular location">
    <subcellularLocation>
        <location evidence="2">Endoplasmic reticulum membrane</location>
    </subcellularLocation>
    <subcellularLocation>
        <location evidence="1">Golgi apparatus membrane</location>
    </subcellularLocation>
</comment>
<dbReference type="InterPro" id="IPR006900">
    <property type="entry name" value="Sec23/24_helical_dom"/>
</dbReference>
<dbReference type="SUPFAM" id="SSF81811">
    <property type="entry name" value="Helical domain of Sec23/24"/>
    <property type="match status" value="1"/>
</dbReference>
<dbReference type="InterPro" id="IPR041742">
    <property type="entry name" value="Sec24-like_trunk_dom"/>
</dbReference>
<dbReference type="Gene3D" id="3.40.50.410">
    <property type="entry name" value="von Willebrand factor, type A domain"/>
    <property type="match status" value="1"/>
</dbReference>
<organism evidence="15 16">
    <name type="scientific">Ceratodon purpureus</name>
    <name type="common">Fire moss</name>
    <name type="synonym">Dicranum purpureum</name>
    <dbReference type="NCBI Taxonomy" id="3225"/>
    <lineage>
        <taxon>Eukaryota</taxon>
        <taxon>Viridiplantae</taxon>
        <taxon>Streptophyta</taxon>
        <taxon>Embryophyta</taxon>
        <taxon>Bryophyta</taxon>
        <taxon>Bryophytina</taxon>
        <taxon>Bryopsida</taxon>
        <taxon>Dicranidae</taxon>
        <taxon>Pseudoditrichales</taxon>
        <taxon>Ditrichaceae</taxon>
        <taxon>Ceratodon</taxon>
    </lineage>
</organism>
<evidence type="ECO:0000256" key="9">
    <source>
        <dbReference type="ARBA" id="ARBA00023136"/>
    </source>
</evidence>
<dbReference type="Gene3D" id="3.40.20.10">
    <property type="entry name" value="Severin"/>
    <property type="match status" value="1"/>
</dbReference>
<dbReference type="InterPro" id="IPR006895">
    <property type="entry name" value="Znf_Sec23_Sec24"/>
</dbReference>
<feature type="domain" description="Sec23/Sec24 trunk" evidence="12">
    <location>
        <begin position="350"/>
        <end position="587"/>
    </location>
</feature>
<evidence type="ECO:0000256" key="1">
    <source>
        <dbReference type="ARBA" id="ARBA00004394"/>
    </source>
</evidence>
<dbReference type="PANTHER" id="PTHR13803:SF39">
    <property type="entry name" value="SECRETORY 24AB, ISOFORM A"/>
    <property type="match status" value="1"/>
</dbReference>
<dbReference type="InterPro" id="IPR012990">
    <property type="entry name" value="Beta-sandwich_Sec23_24"/>
</dbReference>
<keyword evidence="9" id="KW-0472">Membrane</keyword>
<reference evidence="15" key="1">
    <citation type="submission" date="2020-06" db="EMBL/GenBank/DDBJ databases">
        <title>WGS assembly of Ceratodon purpureus strain R40.</title>
        <authorList>
            <person name="Carey S.B."/>
            <person name="Jenkins J."/>
            <person name="Shu S."/>
            <person name="Lovell J.T."/>
            <person name="Sreedasyam A."/>
            <person name="Maumus F."/>
            <person name="Tiley G.P."/>
            <person name="Fernandez-Pozo N."/>
            <person name="Barry K."/>
            <person name="Chen C."/>
            <person name="Wang M."/>
            <person name="Lipzen A."/>
            <person name="Daum C."/>
            <person name="Saski C.A."/>
            <person name="Payton A.C."/>
            <person name="Mcbreen J.C."/>
            <person name="Conrad R.E."/>
            <person name="Kollar L.M."/>
            <person name="Olsson S."/>
            <person name="Huttunen S."/>
            <person name="Landis J.B."/>
            <person name="Wickett N.J."/>
            <person name="Johnson M.G."/>
            <person name="Rensing S.A."/>
            <person name="Grimwood J."/>
            <person name="Schmutz J."/>
            <person name="Mcdaniel S.F."/>
        </authorList>
    </citation>
    <scope>NUCLEOTIDE SEQUENCE</scope>
    <source>
        <strain evidence="15">R40</strain>
    </source>
</reference>
<dbReference type="Pfam" id="PF04815">
    <property type="entry name" value="Sec23_helical"/>
    <property type="match status" value="1"/>
</dbReference>
<evidence type="ECO:0000256" key="8">
    <source>
        <dbReference type="ARBA" id="ARBA00023034"/>
    </source>
</evidence>
<keyword evidence="6" id="KW-0931">ER-Golgi transport</keyword>
<comment type="similarity">
    <text evidence="3">Belongs to the SEC23/SEC24 family. SEC24 subfamily.</text>
</comment>
<dbReference type="GO" id="GO:0008270">
    <property type="term" value="F:zinc ion binding"/>
    <property type="evidence" value="ECO:0007669"/>
    <property type="project" value="InterPro"/>
</dbReference>
<dbReference type="Pfam" id="PF08033">
    <property type="entry name" value="Sec23_BS"/>
    <property type="match status" value="1"/>
</dbReference>
<dbReference type="SUPFAM" id="SSF53300">
    <property type="entry name" value="vWA-like"/>
    <property type="match status" value="1"/>
</dbReference>
<dbReference type="GO" id="GO:0006886">
    <property type="term" value="P:intracellular protein transport"/>
    <property type="evidence" value="ECO:0007669"/>
    <property type="project" value="InterPro"/>
</dbReference>
<dbReference type="InterPro" id="IPR036180">
    <property type="entry name" value="Gelsolin-like_dom_sf"/>
</dbReference>
<feature type="compositionally biased region" description="Low complexity" evidence="10">
    <location>
        <begin position="104"/>
        <end position="113"/>
    </location>
</feature>
<evidence type="ECO:0000256" key="3">
    <source>
        <dbReference type="ARBA" id="ARBA00008334"/>
    </source>
</evidence>
<dbReference type="GO" id="GO:0070971">
    <property type="term" value="C:endoplasmic reticulum exit site"/>
    <property type="evidence" value="ECO:0007669"/>
    <property type="project" value="TreeGrafter"/>
</dbReference>
<evidence type="ECO:0000256" key="6">
    <source>
        <dbReference type="ARBA" id="ARBA00022892"/>
    </source>
</evidence>
<dbReference type="Gene3D" id="2.60.40.1670">
    <property type="entry name" value="beta-sandwich domain of Sec23/24"/>
    <property type="match status" value="1"/>
</dbReference>
<dbReference type="InterPro" id="IPR036175">
    <property type="entry name" value="Sec23/24_helical_dom_sf"/>
</dbReference>
<evidence type="ECO:0000313" key="15">
    <source>
        <dbReference type="EMBL" id="KAG0585715.1"/>
    </source>
</evidence>
<evidence type="ECO:0000256" key="7">
    <source>
        <dbReference type="ARBA" id="ARBA00022927"/>
    </source>
</evidence>
<dbReference type="InterPro" id="IPR036174">
    <property type="entry name" value="Znf_Sec23_Sec24_sf"/>
</dbReference>
<dbReference type="SUPFAM" id="SSF82919">
    <property type="entry name" value="Zn-finger domain of Sec23/24"/>
    <property type="match status" value="1"/>
</dbReference>
<keyword evidence="16" id="KW-1185">Reference proteome</keyword>
<dbReference type="InterPro" id="IPR036465">
    <property type="entry name" value="vWFA_dom_sf"/>
</dbReference>
<evidence type="ECO:0000256" key="4">
    <source>
        <dbReference type="ARBA" id="ARBA00022448"/>
    </source>
</evidence>
<evidence type="ECO:0000313" key="16">
    <source>
        <dbReference type="Proteomes" id="UP000822688"/>
    </source>
</evidence>
<evidence type="ECO:0000256" key="2">
    <source>
        <dbReference type="ARBA" id="ARBA00004586"/>
    </source>
</evidence>
<dbReference type="InterPro" id="IPR050550">
    <property type="entry name" value="SEC23_SEC24_subfamily"/>
</dbReference>
<evidence type="ECO:0008006" key="17">
    <source>
        <dbReference type="Google" id="ProtNLM"/>
    </source>
</evidence>
<dbReference type="InterPro" id="IPR029006">
    <property type="entry name" value="ADF-H/Gelsolin-like_dom_sf"/>
</dbReference>
<keyword evidence="8" id="KW-0333">Golgi apparatus</keyword>
<dbReference type="AlphaFoldDB" id="A0A8T0IRP4"/>
<dbReference type="SUPFAM" id="SSF81995">
    <property type="entry name" value="beta-sandwich domain of Sec23/24"/>
    <property type="match status" value="1"/>
</dbReference>
<dbReference type="Proteomes" id="UP000822688">
    <property type="component" value="Chromosome 2"/>
</dbReference>
<dbReference type="Gene3D" id="1.20.120.730">
    <property type="entry name" value="Sec23/Sec24 helical domain"/>
    <property type="match status" value="1"/>
</dbReference>
<dbReference type="GO" id="GO:0030127">
    <property type="term" value="C:COPII vesicle coat"/>
    <property type="evidence" value="ECO:0007669"/>
    <property type="project" value="InterPro"/>
</dbReference>
<feature type="compositionally biased region" description="Pro residues" evidence="10">
    <location>
        <begin position="51"/>
        <end position="87"/>
    </location>
</feature>
<dbReference type="GO" id="GO:0090110">
    <property type="term" value="P:COPII-coated vesicle cargo loading"/>
    <property type="evidence" value="ECO:0007669"/>
    <property type="project" value="TreeGrafter"/>
</dbReference>
<name>A0A8T0IRP4_CERPU</name>
<evidence type="ECO:0000259" key="11">
    <source>
        <dbReference type="Pfam" id="PF04810"/>
    </source>
</evidence>
<evidence type="ECO:0000259" key="13">
    <source>
        <dbReference type="Pfam" id="PF04815"/>
    </source>
</evidence>
<feature type="domain" description="Sec23/Sec24 helical" evidence="13">
    <location>
        <begin position="688"/>
        <end position="791"/>
    </location>
</feature>
<dbReference type="InterPro" id="IPR006896">
    <property type="entry name" value="Sec23/24_trunk_dom"/>
</dbReference>
<dbReference type="GO" id="GO:0005789">
    <property type="term" value="C:endoplasmic reticulum membrane"/>
    <property type="evidence" value="ECO:0007669"/>
    <property type="project" value="UniProtKB-SubCell"/>
</dbReference>
<dbReference type="SUPFAM" id="SSF82754">
    <property type="entry name" value="C-terminal, gelsolin-like domain of Sec23/24"/>
    <property type="match status" value="1"/>
</dbReference>
<keyword evidence="5" id="KW-0256">Endoplasmic reticulum</keyword>
<proteinExistence type="inferred from homology"/>
<dbReference type="Pfam" id="PF04810">
    <property type="entry name" value="zf-Sec23_Sec24"/>
    <property type="match status" value="1"/>
</dbReference>
<dbReference type="Gene3D" id="2.30.30.380">
    <property type="entry name" value="Zn-finger domain of Sec23/24"/>
    <property type="match status" value="1"/>
</dbReference>
<accession>A0A8T0IRP4</accession>
<keyword evidence="7" id="KW-0653">Protein transport</keyword>
<keyword evidence="4" id="KW-0813">Transport</keyword>
<feature type="domain" description="Zinc finger Sec23/Sec24-type" evidence="11">
    <location>
        <begin position="275"/>
        <end position="313"/>
    </location>
</feature>
<gene>
    <name evidence="15" type="ORF">KC19_2G032300</name>
</gene>
<dbReference type="PANTHER" id="PTHR13803">
    <property type="entry name" value="SEC24-RELATED PROTEIN"/>
    <property type="match status" value="1"/>
</dbReference>
<feature type="compositionally biased region" description="Pro residues" evidence="10">
    <location>
        <begin position="114"/>
        <end position="131"/>
    </location>
</feature>
<dbReference type="GO" id="GO:0000139">
    <property type="term" value="C:Golgi membrane"/>
    <property type="evidence" value="ECO:0007669"/>
    <property type="project" value="UniProtKB-SubCell"/>
</dbReference>
<protein>
    <recommendedName>
        <fullName evidence="17">Protein transport protein Sec24-like</fullName>
    </recommendedName>
</protein>
<evidence type="ECO:0000256" key="10">
    <source>
        <dbReference type="SAM" id="MobiDB-lite"/>
    </source>
</evidence>
<dbReference type="CDD" id="cd01479">
    <property type="entry name" value="Sec24-like"/>
    <property type="match status" value="1"/>
</dbReference>
<feature type="region of interest" description="Disordered" evidence="10">
    <location>
        <begin position="1"/>
        <end position="175"/>
    </location>
</feature>
<evidence type="ECO:0000259" key="12">
    <source>
        <dbReference type="Pfam" id="PF04811"/>
    </source>
</evidence>
<evidence type="ECO:0000259" key="14">
    <source>
        <dbReference type="Pfam" id="PF08033"/>
    </source>
</evidence>
<dbReference type="Pfam" id="PF04811">
    <property type="entry name" value="Sec23_trunk"/>
    <property type="match status" value="1"/>
</dbReference>